<keyword evidence="3" id="KW-0804">Transcription</keyword>
<dbReference type="Pfam" id="PF00440">
    <property type="entry name" value="TetR_N"/>
    <property type="match status" value="1"/>
</dbReference>
<evidence type="ECO:0000259" key="6">
    <source>
        <dbReference type="PROSITE" id="PS50977"/>
    </source>
</evidence>
<dbReference type="InterPro" id="IPR001647">
    <property type="entry name" value="HTH_TetR"/>
</dbReference>
<dbReference type="PROSITE" id="PS50977">
    <property type="entry name" value="HTH_TETR_2"/>
    <property type="match status" value="1"/>
</dbReference>
<dbReference type="PANTHER" id="PTHR30055">
    <property type="entry name" value="HTH-TYPE TRANSCRIPTIONAL REGULATOR RUTR"/>
    <property type="match status" value="1"/>
</dbReference>
<dbReference type="PANTHER" id="PTHR30055:SF234">
    <property type="entry name" value="HTH-TYPE TRANSCRIPTIONAL REGULATOR BETI"/>
    <property type="match status" value="1"/>
</dbReference>
<evidence type="ECO:0000313" key="7">
    <source>
        <dbReference type="EMBL" id="NYI40369.1"/>
    </source>
</evidence>
<feature type="region of interest" description="Disordered" evidence="5">
    <location>
        <begin position="1"/>
        <end position="24"/>
    </location>
</feature>
<dbReference type="Gene3D" id="1.10.357.10">
    <property type="entry name" value="Tetracycline Repressor, domain 2"/>
    <property type="match status" value="1"/>
</dbReference>
<dbReference type="InterPro" id="IPR050109">
    <property type="entry name" value="HTH-type_TetR-like_transc_reg"/>
</dbReference>
<dbReference type="InterPro" id="IPR009057">
    <property type="entry name" value="Homeodomain-like_sf"/>
</dbReference>
<reference evidence="7 8" key="1">
    <citation type="submission" date="2020-07" db="EMBL/GenBank/DDBJ databases">
        <title>Sequencing the genomes of 1000 actinobacteria strains.</title>
        <authorList>
            <person name="Klenk H.-P."/>
        </authorList>
    </citation>
    <scope>NUCLEOTIDE SEQUENCE [LARGE SCALE GENOMIC DNA]</scope>
    <source>
        <strain evidence="7 8">DSM 19970</strain>
    </source>
</reference>
<dbReference type="AlphaFoldDB" id="A0A7Y9Z7U5"/>
<evidence type="ECO:0000313" key="8">
    <source>
        <dbReference type="Proteomes" id="UP000547973"/>
    </source>
</evidence>
<feature type="DNA-binding region" description="H-T-H motif" evidence="4">
    <location>
        <begin position="48"/>
        <end position="67"/>
    </location>
</feature>
<keyword evidence="1" id="KW-0805">Transcription regulation</keyword>
<protein>
    <submittedName>
        <fullName evidence="7">AcrR family transcriptional regulator</fullName>
    </submittedName>
</protein>
<dbReference type="PRINTS" id="PR00455">
    <property type="entry name" value="HTHTETR"/>
</dbReference>
<feature type="domain" description="HTH tetR-type" evidence="6">
    <location>
        <begin position="25"/>
        <end position="85"/>
    </location>
</feature>
<accession>A0A7Y9Z7U5</accession>
<dbReference type="Proteomes" id="UP000547973">
    <property type="component" value="Unassembled WGS sequence"/>
</dbReference>
<sequence length="247" mass="27016">MVDVETRRVRDRGRPRSGTTLRPDLSAPEQILDAAAQLFVEGGYSATSTRAIADQVGIRQASLYYHFPSKEHILEALLMRTVSPSIGAARSLQQADADSPARLWALIAYDATQLFQAPHNVGTLYLLPEIRNERFEPFRRERKALRDIYAALIAASIATSVRVDLGPTRGSAEQSSLDYLVDVVFGMVESAIAIRADRAGDDANTLVTTIAQSCLRVLGHTDDPLRTISADGRRILAELTVAQDAAR</sequence>
<evidence type="ECO:0000256" key="4">
    <source>
        <dbReference type="PROSITE-ProRule" id="PRU00335"/>
    </source>
</evidence>
<evidence type="ECO:0000256" key="3">
    <source>
        <dbReference type="ARBA" id="ARBA00023163"/>
    </source>
</evidence>
<dbReference type="SUPFAM" id="SSF46689">
    <property type="entry name" value="Homeodomain-like"/>
    <property type="match status" value="1"/>
</dbReference>
<dbReference type="EMBL" id="JACBZO010000001">
    <property type="protein sequence ID" value="NYI40369.1"/>
    <property type="molecule type" value="Genomic_DNA"/>
</dbReference>
<organism evidence="7 8">
    <name type="scientific">Demequina lutea</name>
    <dbReference type="NCBI Taxonomy" id="431489"/>
    <lineage>
        <taxon>Bacteria</taxon>
        <taxon>Bacillati</taxon>
        <taxon>Actinomycetota</taxon>
        <taxon>Actinomycetes</taxon>
        <taxon>Micrococcales</taxon>
        <taxon>Demequinaceae</taxon>
        <taxon>Demequina</taxon>
    </lineage>
</organism>
<evidence type="ECO:0000256" key="1">
    <source>
        <dbReference type="ARBA" id="ARBA00023015"/>
    </source>
</evidence>
<comment type="caution">
    <text evidence="7">The sequence shown here is derived from an EMBL/GenBank/DDBJ whole genome shotgun (WGS) entry which is preliminary data.</text>
</comment>
<dbReference type="OrthoDB" id="9805134at2"/>
<keyword evidence="8" id="KW-1185">Reference proteome</keyword>
<dbReference type="GO" id="GO:0003700">
    <property type="term" value="F:DNA-binding transcription factor activity"/>
    <property type="evidence" value="ECO:0007669"/>
    <property type="project" value="TreeGrafter"/>
</dbReference>
<evidence type="ECO:0000256" key="5">
    <source>
        <dbReference type="SAM" id="MobiDB-lite"/>
    </source>
</evidence>
<dbReference type="RefSeq" id="WP_062075460.1">
    <property type="nucleotide sequence ID" value="NZ_JACBZO010000001.1"/>
</dbReference>
<gene>
    <name evidence="7" type="ORF">BKA03_000488</name>
</gene>
<proteinExistence type="predicted"/>
<name>A0A7Y9Z7U5_9MICO</name>
<evidence type="ECO:0000256" key="2">
    <source>
        <dbReference type="ARBA" id="ARBA00023125"/>
    </source>
</evidence>
<feature type="compositionally biased region" description="Basic and acidic residues" evidence="5">
    <location>
        <begin position="1"/>
        <end position="14"/>
    </location>
</feature>
<dbReference type="GO" id="GO:0000976">
    <property type="term" value="F:transcription cis-regulatory region binding"/>
    <property type="evidence" value="ECO:0007669"/>
    <property type="project" value="TreeGrafter"/>
</dbReference>
<keyword evidence="2 4" id="KW-0238">DNA-binding</keyword>